<evidence type="ECO:0000313" key="1">
    <source>
        <dbReference type="EMBL" id="AIJ45536.1"/>
    </source>
</evidence>
<evidence type="ECO:0000313" key="2">
    <source>
        <dbReference type="Proteomes" id="UP000028782"/>
    </source>
</evidence>
<dbReference type="AlphaFoldDB" id="A0A076PLJ0"/>
<reference evidence="1 2" key="1">
    <citation type="journal article" date="2014" name="Genome Announc.">
        <title>Complete Genome Sequence of Polychlorinated Biphenyl Degrader Comamonas testosteroni TK102 (NBRC 109938).</title>
        <authorList>
            <person name="Fukuda K."/>
            <person name="Hosoyama A."/>
            <person name="Tsuchikane K."/>
            <person name="Ohji S."/>
            <person name="Yamazoe A."/>
            <person name="Fujita N."/>
            <person name="Shintani M."/>
            <person name="Kimbara K."/>
        </authorList>
    </citation>
    <scope>NUCLEOTIDE SEQUENCE [LARGE SCALE GENOMIC DNA]</scope>
    <source>
        <strain evidence="1">TK102</strain>
    </source>
</reference>
<dbReference type="Proteomes" id="UP000028782">
    <property type="component" value="Chromosome"/>
</dbReference>
<dbReference type="RefSeq" id="WP_051962126.1">
    <property type="nucleotide sequence ID" value="NZ_CP006704.1"/>
</dbReference>
<name>A0A076PLJ0_COMTE</name>
<proteinExistence type="predicted"/>
<dbReference type="KEGG" id="ctes:O987_06965"/>
<accession>A0A076PLJ0</accession>
<dbReference type="EMBL" id="CP006704">
    <property type="protein sequence ID" value="AIJ45536.1"/>
    <property type="molecule type" value="Genomic_DNA"/>
</dbReference>
<sequence>MNKANLEKLPQSEGADYFIVLDPKEGIVHHTYTADLGRSFGHDHIKDAQLDGVASAARWVVRPLFTAEPDLLTDRDEAEEFADKILDLVLGTDRHEWTSRYGRADALLEVEDKMATAAAPQHSDDVAVDQLSAAMKAKLAKQRAKGYRGWDDSECTREWLSNLLREHVDKGDPVDVANFCAFLSARGEGIAPAEDAPPAFPAMTEELASILGLMCFQCISFAHALRAGGYSIKKRAEDEQAAVLHWMLGHYFRSGPDGWRAAASADMERLRESAAKEGAQQS</sequence>
<gene>
    <name evidence="1" type="ORF">O987_06965</name>
</gene>
<organism evidence="1 2">
    <name type="scientific">Comamonas testosteroni TK102</name>
    <dbReference type="NCBI Taxonomy" id="1392005"/>
    <lineage>
        <taxon>Bacteria</taxon>
        <taxon>Pseudomonadati</taxon>
        <taxon>Pseudomonadota</taxon>
        <taxon>Betaproteobacteria</taxon>
        <taxon>Burkholderiales</taxon>
        <taxon>Comamonadaceae</taxon>
        <taxon>Comamonas</taxon>
    </lineage>
</organism>
<dbReference type="HOGENOM" id="CLU_985936_0_0_4"/>
<protein>
    <submittedName>
        <fullName evidence="1">Uncharacterized protein</fullName>
    </submittedName>
</protein>